<dbReference type="PANTHER" id="PTHR34219">
    <property type="entry name" value="IRON-REGULATED INNER MEMBRANE PROTEIN-RELATED"/>
    <property type="match status" value="1"/>
</dbReference>
<reference evidence="1" key="1">
    <citation type="submission" date="2015-01" db="EMBL/GenBank/DDBJ databases">
        <title>Population genomics of rice bacterial leaf blight strains from India.</title>
        <authorList>
            <person name="Midha S."/>
            <person name="Anil M.G."/>
            <person name="Mishra D."/>
            <person name="Brahma K."/>
            <person name="Laha G.S."/>
            <person name="Sundaram R.M."/>
            <person name="Sonti R.V."/>
            <person name="Patil P.B."/>
        </authorList>
    </citation>
    <scope>NUCLEOTIDE SEQUENCE</scope>
    <source>
        <strain evidence="1">BXO512</strain>
    </source>
</reference>
<gene>
    <name evidence="1" type="ORF">BXO512_10760</name>
</gene>
<name>A0A854DK54_XANOO</name>
<proteinExistence type="predicted"/>
<comment type="caution">
    <text evidence="1">The sequence shown here is derived from an EMBL/GenBank/DDBJ whole genome shotgun (WGS) entry which is preliminary data.</text>
</comment>
<organism evidence="1">
    <name type="scientific">Xanthomonas oryzae pv. oryzae</name>
    <dbReference type="NCBI Taxonomy" id="64187"/>
    <lineage>
        <taxon>Bacteria</taxon>
        <taxon>Pseudomonadati</taxon>
        <taxon>Pseudomonadota</taxon>
        <taxon>Gammaproteobacteria</taxon>
        <taxon>Lysobacterales</taxon>
        <taxon>Lysobacteraceae</taxon>
        <taxon>Xanthomonas</taxon>
    </lineage>
</organism>
<dbReference type="InterPro" id="IPR005625">
    <property type="entry name" value="PepSY-ass_TM"/>
</dbReference>
<dbReference type="AlphaFoldDB" id="A0A854DK54"/>
<accession>A0A854DK54</accession>
<protein>
    <submittedName>
        <fullName evidence="1">Uncharacterized protein</fullName>
    </submittedName>
</protein>
<sequence length="172" mass="19699">MKQGFRQSMAWLHTWTGLLVGWVLLLIFMGDTASYYRDEISRWMRPELPTTTVSTTTALGSAEQYLQTHAADAVRWNITLPDPRTPVVSMYWQNPTRADGKPAGRRQMYGNAIIDPATSKDIAARDTLGGEFFYRLHFDLHYVPVVWARYIVGFCAMFMLVAIISRWRSSAE</sequence>
<dbReference type="PANTHER" id="PTHR34219:SF4">
    <property type="entry name" value="PEPSY DOMAIN-CONTAINING PROTEIN"/>
    <property type="match status" value="1"/>
</dbReference>
<dbReference type="EMBL" id="JXEA01000132">
    <property type="protein sequence ID" value="OLG91188.1"/>
    <property type="molecule type" value="Genomic_DNA"/>
</dbReference>
<dbReference type="Pfam" id="PF03929">
    <property type="entry name" value="PepSY_TM"/>
    <property type="match status" value="1"/>
</dbReference>
<evidence type="ECO:0000313" key="1">
    <source>
        <dbReference type="EMBL" id="OLG91188.1"/>
    </source>
</evidence>